<dbReference type="GO" id="GO:0051879">
    <property type="term" value="F:Hsp90 protein binding"/>
    <property type="evidence" value="ECO:0007669"/>
    <property type="project" value="TreeGrafter"/>
</dbReference>
<dbReference type="InterPro" id="IPR051134">
    <property type="entry name" value="PPP_phosphatase"/>
</dbReference>
<evidence type="ECO:0000313" key="4">
    <source>
        <dbReference type="Ensembl" id="ENSMALP00000003503.1"/>
    </source>
</evidence>
<proteinExistence type="predicted"/>
<keyword evidence="3" id="KW-0464">Manganese</keyword>
<dbReference type="PANTHER" id="PTHR45668:SF2">
    <property type="entry name" value="SERINE_THREONINE-PROTEIN PHOSPHATASE WITH EF-HANDS 2"/>
    <property type="match status" value="1"/>
</dbReference>
<keyword evidence="2" id="KW-0479">Metal-binding</keyword>
<evidence type="ECO:0000256" key="2">
    <source>
        <dbReference type="ARBA" id="ARBA00022723"/>
    </source>
</evidence>
<comment type="cofactor">
    <cofactor evidence="1">
        <name>Mn(2+)</name>
        <dbReference type="ChEBI" id="CHEBI:29035"/>
    </cofactor>
</comment>
<name>A0A3Q3IGK2_MONAL</name>
<dbReference type="GO" id="GO:0043409">
    <property type="term" value="P:negative regulation of MAPK cascade"/>
    <property type="evidence" value="ECO:0007669"/>
    <property type="project" value="TreeGrafter"/>
</dbReference>
<evidence type="ECO:0000313" key="5">
    <source>
        <dbReference type="Proteomes" id="UP000261600"/>
    </source>
</evidence>
<dbReference type="PANTHER" id="PTHR45668">
    <property type="entry name" value="SERINE/THREONINE-PROTEIN PHOSPHATASE 5-RELATED"/>
    <property type="match status" value="1"/>
</dbReference>
<sequence length="155" mass="18094">MGCGMGKTEHQLNECDRAIRAALLIQRWNRQYYAARLEMRRRCTWNIFQSIEYAGEQDQIKLYTFFCFLMDHFTPGSSEKLERYFCDKSIEVPDSYTGPHLTCPMTFCGVSKLMDAFKHKQVGTQAHSLWTLKQRHKCLMVSFSSHFFSPVVAPC</sequence>
<keyword evidence="5" id="KW-1185">Reference proteome</keyword>
<dbReference type="STRING" id="43700.ENSMALP00000003503"/>
<reference evidence="4" key="2">
    <citation type="submission" date="2025-09" db="UniProtKB">
        <authorList>
            <consortium name="Ensembl"/>
        </authorList>
    </citation>
    <scope>IDENTIFICATION</scope>
</reference>
<reference evidence="4" key="1">
    <citation type="submission" date="2025-08" db="UniProtKB">
        <authorList>
            <consortium name="Ensembl"/>
        </authorList>
    </citation>
    <scope>IDENTIFICATION</scope>
</reference>
<dbReference type="GO" id="GO:0046872">
    <property type="term" value="F:metal ion binding"/>
    <property type="evidence" value="ECO:0007669"/>
    <property type="project" value="UniProtKB-KW"/>
</dbReference>
<evidence type="ECO:0000256" key="3">
    <source>
        <dbReference type="ARBA" id="ARBA00023211"/>
    </source>
</evidence>
<dbReference type="AlphaFoldDB" id="A0A3Q3IGK2"/>
<organism evidence="4 5">
    <name type="scientific">Monopterus albus</name>
    <name type="common">Swamp eel</name>
    <dbReference type="NCBI Taxonomy" id="43700"/>
    <lineage>
        <taxon>Eukaryota</taxon>
        <taxon>Metazoa</taxon>
        <taxon>Chordata</taxon>
        <taxon>Craniata</taxon>
        <taxon>Vertebrata</taxon>
        <taxon>Euteleostomi</taxon>
        <taxon>Actinopterygii</taxon>
        <taxon>Neopterygii</taxon>
        <taxon>Teleostei</taxon>
        <taxon>Neoteleostei</taxon>
        <taxon>Acanthomorphata</taxon>
        <taxon>Anabantaria</taxon>
        <taxon>Synbranchiformes</taxon>
        <taxon>Synbranchidae</taxon>
        <taxon>Monopterus</taxon>
    </lineage>
</organism>
<protein>
    <submittedName>
        <fullName evidence="4">Uncharacterized protein</fullName>
    </submittedName>
</protein>
<evidence type="ECO:0000256" key="1">
    <source>
        <dbReference type="ARBA" id="ARBA00001936"/>
    </source>
</evidence>
<dbReference type="Proteomes" id="UP000261600">
    <property type="component" value="Unplaced"/>
</dbReference>
<dbReference type="Ensembl" id="ENSMALT00000003595.1">
    <property type="protein sequence ID" value="ENSMALP00000003503.1"/>
    <property type="gene ID" value="ENSMALG00000002556.1"/>
</dbReference>
<accession>A0A3Q3IGK2</accession>